<name>A0AB73JID3_STAAU</name>
<comment type="caution">
    <text evidence="1">The sequence shown here is derived from an EMBL/GenBank/DDBJ whole genome shotgun (WGS) entry which is preliminary data.</text>
</comment>
<dbReference type="Proteomes" id="UP000463077">
    <property type="component" value="Unassembled WGS sequence"/>
</dbReference>
<evidence type="ECO:0008006" key="3">
    <source>
        <dbReference type="Google" id="ProtNLM"/>
    </source>
</evidence>
<dbReference type="AlphaFoldDB" id="A0AB73JID3"/>
<accession>A0AB73JID3</accession>
<gene>
    <name evidence="1" type="ORF">GAY54_08320</name>
</gene>
<proteinExistence type="predicted"/>
<dbReference type="RefSeq" id="WP_001574993.1">
    <property type="nucleotide sequence ID" value="NZ_JABMKL010000023.1"/>
</dbReference>
<evidence type="ECO:0000313" key="2">
    <source>
        <dbReference type="Proteomes" id="UP000463077"/>
    </source>
</evidence>
<protein>
    <recommendedName>
        <fullName evidence="3">Relaxase</fullName>
    </recommendedName>
</protein>
<dbReference type="InterPro" id="IPR048101">
    <property type="entry name" value="MobP2"/>
</dbReference>
<dbReference type="EMBL" id="WFHO01000014">
    <property type="protein sequence ID" value="MUG52558.1"/>
    <property type="molecule type" value="Genomic_DNA"/>
</dbReference>
<reference evidence="1 2" key="1">
    <citation type="journal article" date="2019" name="Int. J. Infect. Dis.">
        <title>Characterization of a community-acquired methicillin-resistant sequence type 338 Staphylococcus aureus strain containing a staphylococcal cassette chromosome mec type VT.</title>
        <authorList>
            <person name="Chen Y."/>
            <person name="Hong J."/>
            <person name="Chen Y."/>
            <person name="Wang H."/>
            <person name="Yu Y."/>
            <person name="Qu T."/>
        </authorList>
    </citation>
    <scope>NUCLEOTIDE SEQUENCE [LARGE SCALE GENOMIC DNA]</scope>
    <source>
        <strain evidence="1 2">LJ05</strain>
    </source>
</reference>
<evidence type="ECO:0000313" key="1">
    <source>
        <dbReference type="EMBL" id="MUG52558.1"/>
    </source>
</evidence>
<dbReference type="NCBIfam" id="NF041498">
    <property type="entry name" value="MobP2"/>
    <property type="match status" value="1"/>
</dbReference>
<dbReference type="InterPro" id="IPR041073">
    <property type="entry name" value="MobL"/>
</dbReference>
<sequence>MKPKIITKAEFEQAGKKQNYSNYLDYIKRLESQNNYGENFKHDIYIHYVFDENKTQSMFNDRQNFMDKNDVDDLKNSFRNAQQNNGIMWKEVISFDNEALIKEGLFDPNTKLLDEQKFRTSTRKMMERFEDREGLKNNFKWGASIHYNTDNIHVHVAGVENNVTRERGKIKQSTIDSMKSTFANSLFDISGERKAINDFIRGRIVKGLKENDDTNFDKKFKKQYKKVQDKLKDIPKNQWNYNNNSLKHIRPEIDKITDMYIKQYHPKEFEDFKDKLFQQTNIYKSTYGENSNYNNYTYTKIDDLYSRSGNTILSNIKSLNQSDKYKPFNDRVDFKSKIKSKIELNKSIYYVKRGLKNDFKTSKNINQYDREFGIDKELEKDR</sequence>
<organism evidence="1 2">
    <name type="scientific">Staphylococcus aureus</name>
    <dbReference type="NCBI Taxonomy" id="1280"/>
    <lineage>
        <taxon>Bacteria</taxon>
        <taxon>Bacillati</taxon>
        <taxon>Bacillota</taxon>
        <taxon>Bacilli</taxon>
        <taxon>Bacillales</taxon>
        <taxon>Staphylococcaceae</taxon>
        <taxon>Staphylococcus</taxon>
    </lineage>
</organism>
<dbReference type="Pfam" id="PF18555">
    <property type="entry name" value="MobL"/>
    <property type="match status" value="1"/>
</dbReference>